<dbReference type="EMBL" id="LWQS01000103">
    <property type="protein sequence ID" value="OAN38255.1"/>
    <property type="molecule type" value="Genomic_DNA"/>
</dbReference>
<organism evidence="7 8">
    <name type="scientific">Chloroflexus islandicus</name>
    <dbReference type="NCBI Taxonomy" id="1707952"/>
    <lineage>
        <taxon>Bacteria</taxon>
        <taxon>Bacillati</taxon>
        <taxon>Chloroflexota</taxon>
        <taxon>Chloroflexia</taxon>
        <taxon>Chloroflexales</taxon>
        <taxon>Chloroflexineae</taxon>
        <taxon>Chloroflexaceae</taxon>
        <taxon>Chloroflexus</taxon>
    </lineage>
</organism>
<keyword evidence="3 6" id="KW-0812">Transmembrane</keyword>
<name>A0A178LVJ4_9CHLR</name>
<gene>
    <name evidence="7" type="ORF">A6A03_05030</name>
</gene>
<evidence type="ECO:0000256" key="4">
    <source>
        <dbReference type="ARBA" id="ARBA00022989"/>
    </source>
</evidence>
<evidence type="ECO:0000313" key="8">
    <source>
        <dbReference type="Proteomes" id="UP000078287"/>
    </source>
</evidence>
<protein>
    <submittedName>
        <fullName evidence="7">Oxidase</fullName>
    </submittedName>
</protein>
<comment type="caution">
    <text evidence="7">The sequence shown here is derived from an EMBL/GenBank/DDBJ whole genome shotgun (WGS) entry which is preliminary data.</text>
</comment>
<keyword evidence="4 6" id="KW-1133">Transmembrane helix</keyword>
<keyword evidence="5 6" id="KW-0472">Membrane</keyword>
<dbReference type="NCBIfam" id="TIGR02229">
    <property type="entry name" value="caa3_sub_IV"/>
    <property type="match status" value="1"/>
</dbReference>
<evidence type="ECO:0000256" key="1">
    <source>
        <dbReference type="ARBA" id="ARBA00004651"/>
    </source>
</evidence>
<evidence type="ECO:0000256" key="5">
    <source>
        <dbReference type="ARBA" id="ARBA00023136"/>
    </source>
</evidence>
<dbReference type="STRING" id="1707952.A6A03_05030"/>
<evidence type="ECO:0000313" key="7">
    <source>
        <dbReference type="EMBL" id="OAN38255.1"/>
    </source>
</evidence>
<dbReference type="GO" id="GO:0005886">
    <property type="term" value="C:plasma membrane"/>
    <property type="evidence" value="ECO:0007669"/>
    <property type="project" value="UniProtKB-SubCell"/>
</dbReference>
<dbReference type="AlphaFoldDB" id="A0A178LVJ4"/>
<evidence type="ECO:0000256" key="2">
    <source>
        <dbReference type="ARBA" id="ARBA00022475"/>
    </source>
</evidence>
<dbReference type="InterPro" id="IPR011743">
    <property type="entry name" value="Caa3_sub_IV"/>
</dbReference>
<dbReference type="InterPro" id="IPR005171">
    <property type="entry name" value="Cyt_c_oxidase_su4_prok"/>
</dbReference>
<reference evidence="7 8" key="1">
    <citation type="submission" date="2016-04" db="EMBL/GenBank/DDBJ databases">
        <title>Chloroflexus islandicus sp. nov., a thermophilic filamentous anoxygenic phototrophic bacterium from geyser Strokkur (Iceland).</title>
        <authorList>
            <person name="Gaisin V.A."/>
            <person name="Kalashnikov A.M."/>
            <person name="Sukhacheva M.V."/>
            <person name="Grouzdev D.S."/>
            <person name="Ivanov T.M."/>
            <person name="Kuznetsov B."/>
            <person name="Gorlenko V.M."/>
        </authorList>
    </citation>
    <scope>NUCLEOTIDE SEQUENCE [LARGE SCALE GENOMIC DNA]</scope>
    <source>
        <strain evidence="8">isl-2</strain>
    </source>
</reference>
<keyword evidence="8" id="KW-1185">Reference proteome</keyword>
<feature type="transmembrane region" description="Helical" evidence="6">
    <location>
        <begin position="56"/>
        <end position="76"/>
    </location>
</feature>
<sequence>MAEQHAHAHAHHHGEKHTHISRGTYYRVFAALMVLMVLTVAAWWVEKNLLEIPGWLAVTIAMSIAIAKTVLIVLYFMHVKISSRMTQVYAAGAFVWLIILFVITMGDYVARGWPPQAGPLP</sequence>
<evidence type="ECO:0000256" key="6">
    <source>
        <dbReference type="SAM" id="Phobius"/>
    </source>
</evidence>
<dbReference type="Pfam" id="PF03626">
    <property type="entry name" value="COX4_pro"/>
    <property type="match status" value="1"/>
</dbReference>
<feature type="transmembrane region" description="Helical" evidence="6">
    <location>
        <begin position="88"/>
        <end position="110"/>
    </location>
</feature>
<keyword evidence="2" id="KW-1003">Cell membrane</keyword>
<evidence type="ECO:0000256" key="3">
    <source>
        <dbReference type="ARBA" id="ARBA00022692"/>
    </source>
</evidence>
<dbReference type="Proteomes" id="UP000078287">
    <property type="component" value="Unassembled WGS sequence"/>
</dbReference>
<proteinExistence type="predicted"/>
<comment type="subcellular location">
    <subcellularLocation>
        <location evidence="1">Cell membrane</location>
        <topology evidence="1">Multi-pass membrane protein</topology>
    </subcellularLocation>
</comment>
<dbReference type="OrthoDB" id="161949at2"/>
<dbReference type="RefSeq" id="WP_066791234.1">
    <property type="nucleotide sequence ID" value="NZ_LWQS01000103.1"/>
</dbReference>
<feature type="transmembrane region" description="Helical" evidence="6">
    <location>
        <begin position="25"/>
        <end position="44"/>
    </location>
</feature>
<accession>A0A178LVJ4</accession>